<dbReference type="RefSeq" id="WP_379509393.1">
    <property type="nucleotide sequence ID" value="NZ_JBHRTQ010000007.1"/>
</dbReference>
<dbReference type="EMBL" id="JBHRTQ010000007">
    <property type="protein sequence ID" value="MFC3174016.1"/>
    <property type="molecule type" value="Genomic_DNA"/>
</dbReference>
<reference evidence="3" key="1">
    <citation type="journal article" date="2019" name="Int. J. Syst. Evol. Microbiol.">
        <title>The Global Catalogue of Microorganisms (GCM) 10K type strain sequencing project: providing services to taxonomists for standard genome sequencing and annotation.</title>
        <authorList>
            <consortium name="The Broad Institute Genomics Platform"/>
            <consortium name="The Broad Institute Genome Sequencing Center for Infectious Disease"/>
            <person name="Wu L."/>
            <person name="Ma J."/>
        </authorList>
    </citation>
    <scope>NUCLEOTIDE SEQUENCE [LARGE SCALE GENOMIC DNA]</scope>
    <source>
        <strain evidence="3">KCTC 42984</strain>
    </source>
</reference>
<dbReference type="Proteomes" id="UP001595604">
    <property type="component" value="Unassembled WGS sequence"/>
</dbReference>
<keyword evidence="3" id="KW-1185">Reference proteome</keyword>
<gene>
    <name evidence="2" type="ORF">ACFOD9_07130</name>
</gene>
<evidence type="ECO:0000313" key="2">
    <source>
        <dbReference type="EMBL" id="MFC3174016.1"/>
    </source>
</evidence>
<sequence>MDLDDQLTRHFGSSDLGSLSPEALANGVEKLTVEFGMERDHGRRFAMWCLLHILGAAPDLDIAFPDPADRNAARDFMDLLDQA</sequence>
<comment type="caution">
    <text evidence="2">The sequence shown here is derived from an EMBL/GenBank/DDBJ whole genome shotgun (WGS) entry which is preliminary data.</text>
</comment>
<feature type="region of interest" description="Disordered" evidence="1">
    <location>
        <begin position="1"/>
        <end position="21"/>
    </location>
</feature>
<evidence type="ECO:0000313" key="3">
    <source>
        <dbReference type="Proteomes" id="UP001595604"/>
    </source>
</evidence>
<accession>A0ABV7IMV4</accession>
<evidence type="ECO:0000256" key="1">
    <source>
        <dbReference type="SAM" id="MobiDB-lite"/>
    </source>
</evidence>
<organism evidence="2 3">
    <name type="scientific">Novosphingobium bradum</name>
    <dbReference type="NCBI Taxonomy" id="1737444"/>
    <lineage>
        <taxon>Bacteria</taxon>
        <taxon>Pseudomonadati</taxon>
        <taxon>Pseudomonadota</taxon>
        <taxon>Alphaproteobacteria</taxon>
        <taxon>Sphingomonadales</taxon>
        <taxon>Sphingomonadaceae</taxon>
        <taxon>Novosphingobium</taxon>
    </lineage>
</organism>
<name>A0ABV7IMV4_9SPHN</name>
<proteinExistence type="predicted"/>
<protein>
    <submittedName>
        <fullName evidence="2">Uncharacterized protein</fullName>
    </submittedName>
</protein>